<name>A0ABR2HZG8_9PEZI</name>
<organism evidence="2 3">
    <name type="scientific">Apiospora arundinis</name>
    <dbReference type="NCBI Taxonomy" id="335852"/>
    <lineage>
        <taxon>Eukaryota</taxon>
        <taxon>Fungi</taxon>
        <taxon>Dikarya</taxon>
        <taxon>Ascomycota</taxon>
        <taxon>Pezizomycotina</taxon>
        <taxon>Sordariomycetes</taxon>
        <taxon>Xylariomycetidae</taxon>
        <taxon>Amphisphaeriales</taxon>
        <taxon>Apiosporaceae</taxon>
        <taxon>Apiospora</taxon>
    </lineage>
</organism>
<keyword evidence="3" id="KW-1185">Reference proteome</keyword>
<gene>
    <name evidence="2" type="ORF">PGQ11_011094</name>
</gene>
<evidence type="ECO:0000313" key="3">
    <source>
        <dbReference type="Proteomes" id="UP001390339"/>
    </source>
</evidence>
<reference evidence="2 3" key="1">
    <citation type="journal article" date="2024" name="IMA Fungus">
        <title>Apiospora arundinis, a panoply of carbohydrate-active enzymes and secondary metabolites.</title>
        <authorList>
            <person name="Sorensen T."/>
            <person name="Petersen C."/>
            <person name="Muurmann A.T."/>
            <person name="Christiansen J.V."/>
            <person name="Brundto M.L."/>
            <person name="Overgaard C.K."/>
            <person name="Boysen A.T."/>
            <person name="Wollenberg R.D."/>
            <person name="Larsen T.O."/>
            <person name="Sorensen J.L."/>
            <person name="Nielsen K.L."/>
            <person name="Sondergaard T.E."/>
        </authorList>
    </citation>
    <scope>NUCLEOTIDE SEQUENCE [LARGE SCALE GENOMIC DNA]</scope>
    <source>
        <strain evidence="2 3">AAU 773</strain>
    </source>
</reference>
<proteinExistence type="predicted"/>
<dbReference type="Proteomes" id="UP001390339">
    <property type="component" value="Unassembled WGS sequence"/>
</dbReference>
<dbReference type="PANTHER" id="PTHR38788:SF3">
    <property type="entry name" value="CLR5 DOMAIN-CONTAINING PROTEIN"/>
    <property type="match status" value="1"/>
</dbReference>
<dbReference type="EMBL" id="JAPCWZ010000007">
    <property type="protein sequence ID" value="KAK8855182.1"/>
    <property type="molecule type" value="Genomic_DNA"/>
</dbReference>
<comment type="caution">
    <text evidence="2">The sequence shown here is derived from an EMBL/GenBank/DDBJ whole genome shotgun (WGS) entry which is preliminary data.</text>
</comment>
<protein>
    <submittedName>
        <fullName evidence="2">Clr5 domain-containing protein</fullName>
    </submittedName>
</protein>
<sequence length="495" mass="56019">MENAAPSSSSIAYATAVDWATHRETITRLYWDEANTLREVQRIMKEVHNFHATDRMFKSRFRQWGLIKNLKTSEKEQALQSASERGEVALPLIRGRLVGPDRLRRQLRRMGGESVDIPLRQKCTRTTAPMLVPAAAGARLTSIPRSVDILGELKLAEGCVHAVVNWTDSRAQAWGPYHDYAGSNSQTSWYQDMMASHNMMEYGRVQAGFRLLNISLRRFSADLLNERPLTLTGAYMCVLNFATVGSDLALSVLRHMVELSQVRLGPAHPYTRLWRGLVGLGIPEARRLARVVNETVFGFLLSHFGAHQTRFMYPHVSTIQELHAMGVISAAAAESAIRAVINTMKQNHPWKALDFACYARTMTAKIYTQDGQYDKASTILSEFEPHIHAHTHADCSSSAIDAWSVLSWYRAKSYVNQKLTATCSYEKTTEFFRARLDMCIRLTSPIDTWTTQAFSDLEEHYVAAGDRVGLARLREEYDLEARWDELCKRADKLAV</sequence>
<accession>A0ABR2HZG8</accession>
<dbReference type="Pfam" id="PF14420">
    <property type="entry name" value="Clr5"/>
    <property type="match status" value="1"/>
</dbReference>
<dbReference type="PANTHER" id="PTHR38788">
    <property type="entry name" value="CLR5 DOMAIN-CONTAINING PROTEIN"/>
    <property type="match status" value="1"/>
</dbReference>
<dbReference type="InterPro" id="IPR025676">
    <property type="entry name" value="Clr5_dom"/>
</dbReference>
<evidence type="ECO:0000313" key="2">
    <source>
        <dbReference type="EMBL" id="KAK8855182.1"/>
    </source>
</evidence>
<evidence type="ECO:0000259" key="1">
    <source>
        <dbReference type="Pfam" id="PF14420"/>
    </source>
</evidence>
<feature type="domain" description="Clr5" evidence="1">
    <location>
        <begin position="17"/>
        <end position="66"/>
    </location>
</feature>